<feature type="domain" description="NADP-dependent oxidoreductase" evidence="2">
    <location>
        <begin position="15"/>
        <end position="315"/>
    </location>
</feature>
<dbReference type="InterPro" id="IPR050523">
    <property type="entry name" value="AKR_Detox_Biosynth"/>
</dbReference>
<dbReference type="InterPro" id="IPR036812">
    <property type="entry name" value="NAD(P)_OxRdtase_dom_sf"/>
</dbReference>
<gene>
    <name evidence="3" type="ORF">SBA5_680017</name>
</gene>
<dbReference type="Gene3D" id="3.20.20.100">
    <property type="entry name" value="NADP-dependent oxidoreductase domain"/>
    <property type="match status" value="1"/>
</dbReference>
<keyword evidence="1" id="KW-0560">Oxidoreductase</keyword>
<dbReference type="Pfam" id="PF00248">
    <property type="entry name" value="Aldo_ket_red"/>
    <property type="match status" value="1"/>
</dbReference>
<accession>A0A2N9LZL4</accession>
<proteinExistence type="predicted"/>
<protein>
    <submittedName>
        <fullName evidence="3">Aldo/keto reductase</fullName>
    </submittedName>
</protein>
<dbReference type="SUPFAM" id="SSF51430">
    <property type="entry name" value="NAD(P)-linked oxidoreductase"/>
    <property type="match status" value="1"/>
</dbReference>
<evidence type="ECO:0000313" key="3">
    <source>
        <dbReference type="EMBL" id="SPE28656.1"/>
    </source>
</evidence>
<dbReference type="PANTHER" id="PTHR43364">
    <property type="entry name" value="NADH-SPECIFIC METHYLGLYOXAL REDUCTASE-RELATED"/>
    <property type="match status" value="1"/>
</dbReference>
<dbReference type="InterPro" id="IPR023210">
    <property type="entry name" value="NADP_OxRdtase_dom"/>
</dbReference>
<dbReference type="Proteomes" id="UP000239735">
    <property type="component" value="Unassembled WGS sequence"/>
</dbReference>
<dbReference type="EMBL" id="OKRB01000128">
    <property type="protein sequence ID" value="SPE28656.1"/>
    <property type="molecule type" value="Genomic_DNA"/>
</dbReference>
<dbReference type="GO" id="GO:0016491">
    <property type="term" value="F:oxidoreductase activity"/>
    <property type="evidence" value="ECO:0007669"/>
    <property type="project" value="UniProtKB-KW"/>
</dbReference>
<sequence>MRYRPLGRGPLEVSELSFGTWLTAAGGIAREQAIRCIHAALDHGITLFDTANQYGAGEAERVLGEALRAYPRGRYLIGTKLYFPVGGEPDHGLTAAQIEKQLNRSLERLGVDCIDLYQCHRYDKETPLEETMRALDRAVREGKVRAIGFSEWTAEQINAAAAIASDRSLIPFSSSQPQYSMLWRKPEAAVFPACARHGIGNLAFSPLAHGVLTGKYAPGQPPPPDSRAANDKMNMFMETAGRHYRSASLLAGVARLKPIAEHLGLTMAQMALAWVLRTPEIASAIIGATSPEQIADNAHAVGVTLSAEILERIDYALDGAIVWQ</sequence>
<dbReference type="PANTHER" id="PTHR43364:SF4">
    <property type="entry name" value="NAD(P)-LINKED OXIDOREDUCTASE SUPERFAMILY PROTEIN"/>
    <property type="match status" value="1"/>
</dbReference>
<dbReference type="AlphaFoldDB" id="A0A2N9LZL4"/>
<name>A0A2N9LZL4_9BACT</name>
<dbReference type="CDD" id="cd19074">
    <property type="entry name" value="Aldo_ket_red_shaker-like"/>
    <property type="match status" value="1"/>
</dbReference>
<organism evidence="3 4">
    <name type="scientific">Candidatus Sulfuritelmatomonas gaucii</name>
    <dbReference type="NCBI Taxonomy" id="2043161"/>
    <lineage>
        <taxon>Bacteria</taxon>
        <taxon>Pseudomonadati</taxon>
        <taxon>Acidobacteriota</taxon>
        <taxon>Terriglobia</taxon>
        <taxon>Terriglobales</taxon>
        <taxon>Acidobacteriaceae</taxon>
        <taxon>Candidatus Sulfuritelmatomonas</taxon>
    </lineage>
</organism>
<dbReference type="OrthoDB" id="9809990at2"/>
<evidence type="ECO:0000256" key="1">
    <source>
        <dbReference type="ARBA" id="ARBA00023002"/>
    </source>
</evidence>
<evidence type="ECO:0000313" key="4">
    <source>
        <dbReference type="Proteomes" id="UP000239735"/>
    </source>
</evidence>
<evidence type="ECO:0000259" key="2">
    <source>
        <dbReference type="Pfam" id="PF00248"/>
    </source>
</evidence>
<reference evidence="4" key="1">
    <citation type="submission" date="2018-02" db="EMBL/GenBank/DDBJ databases">
        <authorList>
            <person name="Hausmann B."/>
        </authorList>
    </citation>
    <scope>NUCLEOTIDE SEQUENCE [LARGE SCALE GENOMIC DNA]</scope>
    <source>
        <strain evidence="4">Peat soil MAG SbA5</strain>
    </source>
</reference>